<keyword evidence="3" id="KW-1003">Cell membrane</keyword>
<accession>A0ABT9SCX2</accession>
<comment type="subcellular location">
    <subcellularLocation>
        <location evidence="1">Cell membrane</location>
        <topology evidence="1">Multi-pass membrane protein</topology>
    </subcellularLocation>
</comment>
<feature type="transmembrane region" description="Helical" evidence="7">
    <location>
        <begin position="358"/>
        <end position="381"/>
    </location>
</feature>
<gene>
    <name evidence="8" type="ORF">J2W36_004466</name>
</gene>
<evidence type="ECO:0000313" key="9">
    <source>
        <dbReference type="Proteomes" id="UP001226867"/>
    </source>
</evidence>
<protein>
    <recommendedName>
        <fullName evidence="10">Polysaccharide biosynthesis protein</fullName>
    </recommendedName>
</protein>
<feature type="transmembrane region" description="Helical" evidence="7">
    <location>
        <begin position="282"/>
        <end position="309"/>
    </location>
</feature>
<feature type="transmembrane region" description="Helical" evidence="7">
    <location>
        <begin position="251"/>
        <end position="270"/>
    </location>
</feature>
<evidence type="ECO:0000256" key="7">
    <source>
        <dbReference type="SAM" id="Phobius"/>
    </source>
</evidence>
<feature type="transmembrane region" description="Helical" evidence="7">
    <location>
        <begin position="330"/>
        <end position="352"/>
    </location>
</feature>
<comment type="caution">
    <text evidence="8">The sequence shown here is derived from an EMBL/GenBank/DDBJ whole genome shotgun (WGS) entry which is preliminary data.</text>
</comment>
<evidence type="ECO:0008006" key="10">
    <source>
        <dbReference type="Google" id="ProtNLM"/>
    </source>
</evidence>
<keyword evidence="9" id="KW-1185">Reference proteome</keyword>
<feature type="transmembrane region" description="Helical" evidence="7">
    <location>
        <begin position="198"/>
        <end position="216"/>
    </location>
</feature>
<proteinExistence type="inferred from homology"/>
<evidence type="ECO:0000256" key="4">
    <source>
        <dbReference type="ARBA" id="ARBA00022692"/>
    </source>
</evidence>
<feature type="transmembrane region" description="Helical" evidence="7">
    <location>
        <begin position="393"/>
        <end position="411"/>
    </location>
</feature>
<feature type="transmembrane region" description="Helical" evidence="7">
    <location>
        <begin position="109"/>
        <end position="129"/>
    </location>
</feature>
<feature type="transmembrane region" description="Helical" evidence="7">
    <location>
        <begin position="417"/>
        <end position="438"/>
    </location>
</feature>
<keyword evidence="6 7" id="KW-0472">Membrane</keyword>
<dbReference type="EMBL" id="JAUSRO010000016">
    <property type="protein sequence ID" value="MDP9902190.1"/>
    <property type="molecule type" value="Genomic_DNA"/>
</dbReference>
<feature type="transmembrane region" description="Helical" evidence="7">
    <location>
        <begin position="141"/>
        <end position="164"/>
    </location>
</feature>
<evidence type="ECO:0000256" key="2">
    <source>
        <dbReference type="ARBA" id="ARBA00007430"/>
    </source>
</evidence>
<name>A0ABT9SCX2_9BURK</name>
<keyword evidence="5 7" id="KW-1133">Transmembrane helix</keyword>
<comment type="similarity">
    <text evidence="2">Belongs to the polysaccharide synthase family.</text>
</comment>
<organism evidence="8 9">
    <name type="scientific">Variovorax ginsengisoli</name>
    <dbReference type="NCBI Taxonomy" id="363844"/>
    <lineage>
        <taxon>Bacteria</taxon>
        <taxon>Pseudomonadati</taxon>
        <taxon>Pseudomonadota</taxon>
        <taxon>Betaproteobacteria</taxon>
        <taxon>Burkholderiales</taxon>
        <taxon>Comamonadaceae</taxon>
        <taxon>Variovorax</taxon>
    </lineage>
</organism>
<dbReference type="InterPro" id="IPR050833">
    <property type="entry name" value="Poly_Biosynth_Transport"/>
</dbReference>
<evidence type="ECO:0000313" key="8">
    <source>
        <dbReference type="EMBL" id="MDP9902190.1"/>
    </source>
</evidence>
<evidence type="ECO:0000256" key="3">
    <source>
        <dbReference type="ARBA" id="ARBA00022475"/>
    </source>
</evidence>
<dbReference type="RefSeq" id="WP_307691943.1">
    <property type="nucleotide sequence ID" value="NZ_JAUSRO010000016.1"/>
</dbReference>
<evidence type="ECO:0000256" key="5">
    <source>
        <dbReference type="ARBA" id="ARBA00022989"/>
    </source>
</evidence>
<feature type="transmembrane region" description="Helical" evidence="7">
    <location>
        <begin position="20"/>
        <end position="41"/>
    </location>
</feature>
<dbReference type="PANTHER" id="PTHR30250">
    <property type="entry name" value="PST FAMILY PREDICTED COLANIC ACID TRANSPORTER"/>
    <property type="match status" value="1"/>
</dbReference>
<evidence type="ECO:0000256" key="6">
    <source>
        <dbReference type="ARBA" id="ARBA00023136"/>
    </source>
</evidence>
<evidence type="ECO:0000256" key="1">
    <source>
        <dbReference type="ARBA" id="ARBA00004651"/>
    </source>
</evidence>
<keyword evidence="4 7" id="KW-0812">Transmembrane</keyword>
<sequence length="445" mass="49393">MSIERIKRISGVDFHVLGTLLFRGWTVIAGAAMVLFVPVWFGQVEQGYYYTFASLLALQVFFELGMNQVVVQLVGHEVAHLRQGPVNLLEGDDVNLDRLTSLARLLQKWYAIAAMFFAIAVGVVGFYFFRERSELPMAGWLIPWIALTVFSAGNLYYSPALAFIEGCGRVGEVAKLRLHQSIIGFLLLWIALSCGAGLWATPLVPAVACIYTGAWLRKTSNVRAWLIARSPLDEARRVIWRHEIFPFQWRIALSWVSGYFIFQLFTPMIFSRQGAVEAGRLGISLSIFTAVTSVGMSWVAAKIPVFAGYIARGQRKELNLEFKSVLKRSIFFIVLACSAVVISVALLSYANVKFVSRLATIEVLVCLAIATIANGVVFAAAIYMRAHKEEPMLMPSLASGIAILGATYITASWSVTWVMACYAAISALITLPWTLMLLRGYFRRA</sequence>
<dbReference type="Proteomes" id="UP001226867">
    <property type="component" value="Unassembled WGS sequence"/>
</dbReference>
<dbReference type="PANTHER" id="PTHR30250:SF10">
    <property type="entry name" value="LIPOPOLYSACCHARIDE BIOSYNTHESIS PROTEIN WZXC"/>
    <property type="match status" value="1"/>
</dbReference>
<reference evidence="8 9" key="1">
    <citation type="submission" date="2023-07" db="EMBL/GenBank/DDBJ databases">
        <title>Sorghum-associated microbial communities from plants grown in Nebraska, USA.</title>
        <authorList>
            <person name="Schachtman D."/>
        </authorList>
    </citation>
    <scope>NUCLEOTIDE SEQUENCE [LARGE SCALE GENOMIC DNA]</scope>
    <source>
        <strain evidence="8 9">DS1607</strain>
    </source>
</reference>